<comment type="subcellular location">
    <subcellularLocation>
        <location evidence="1">Endomembrane system</location>
        <topology evidence="1">Multi-pass membrane protein</topology>
    </subcellularLocation>
</comment>
<dbReference type="GO" id="GO:0008168">
    <property type="term" value="F:methyltransferase activity"/>
    <property type="evidence" value="ECO:0007669"/>
    <property type="project" value="UniProtKB-KW"/>
</dbReference>
<feature type="transmembrane region" description="Helical" evidence="5">
    <location>
        <begin position="189"/>
        <end position="207"/>
    </location>
</feature>
<organism evidence="6 7">
    <name type="scientific">Desulfobulbus propionicus (strain ATCC 33891 / DSM 2032 / VKM B-1956 / 1pr3)</name>
    <dbReference type="NCBI Taxonomy" id="577650"/>
    <lineage>
        <taxon>Bacteria</taxon>
        <taxon>Pseudomonadati</taxon>
        <taxon>Thermodesulfobacteriota</taxon>
        <taxon>Desulfobulbia</taxon>
        <taxon>Desulfobulbales</taxon>
        <taxon>Desulfobulbaceae</taxon>
        <taxon>Desulfobulbus</taxon>
    </lineage>
</organism>
<accession>A0A7U3YL35</accession>
<dbReference type="Gene3D" id="1.20.120.1630">
    <property type="match status" value="1"/>
</dbReference>
<dbReference type="PANTHER" id="PTHR12714">
    <property type="entry name" value="PROTEIN-S ISOPRENYLCYSTEINE O-METHYLTRANSFERASE"/>
    <property type="match status" value="1"/>
</dbReference>
<keyword evidence="6" id="KW-0808">Transferase</keyword>
<evidence type="ECO:0000256" key="4">
    <source>
        <dbReference type="ARBA" id="ARBA00023136"/>
    </source>
</evidence>
<evidence type="ECO:0000256" key="5">
    <source>
        <dbReference type="SAM" id="Phobius"/>
    </source>
</evidence>
<gene>
    <name evidence="6" type="ordered locus">Despr_1203</name>
</gene>
<dbReference type="GO" id="GO:0032259">
    <property type="term" value="P:methylation"/>
    <property type="evidence" value="ECO:0007669"/>
    <property type="project" value="UniProtKB-KW"/>
</dbReference>
<dbReference type="GO" id="GO:0012505">
    <property type="term" value="C:endomembrane system"/>
    <property type="evidence" value="ECO:0007669"/>
    <property type="project" value="UniProtKB-SubCell"/>
</dbReference>
<keyword evidence="7" id="KW-1185">Reference proteome</keyword>
<dbReference type="Proteomes" id="UP000006365">
    <property type="component" value="Chromosome"/>
</dbReference>
<keyword evidence="4 5" id="KW-0472">Membrane</keyword>
<evidence type="ECO:0000256" key="3">
    <source>
        <dbReference type="ARBA" id="ARBA00022989"/>
    </source>
</evidence>
<evidence type="ECO:0000313" key="7">
    <source>
        <dbReference type="Proteomes" id="UP000006365"/>
    </source>
</evidence>
<keyword evidence="2 5" id="KW-0812">Transmembrane</keyword>
<dbReference type="InterPro" id="IPR007318">
    <property type="entry name" value="Phopholipid_MeTrfase"/>
</dbReference>
<dbReference type="Pfam" id="PF04191">
    <property type="entry name" value="PEMT"/>
    <property type="match status" value="1"/>
</dbReference>
<feature type="transmembrane region" description="Helical" evidence="5">
    <location>
        <begin position="54"/>
        <end position="75"/>
    </location>
</feature>
<dbReference type="EMBL" id="CP002364">
    <property type="protein sequence ID" value="ADW17372.1"/>
    <property type="molecule type" value="Genomic_DNA"/>
</dbReference>
<reference evidence="6 7" key="1">
    <citation type="journal article" date="2011" name="Stand. Genomic Sci.">
        <title>Complete genome sequence of Desulfobulbus propionicus type strain (1pr3).</title>
        <authorList>
            <person name="Pagani I."/>
            <person name="Lapidus A."/>
            <person name="Nolan M."/>
            <person name="Lucas S."/>
            <person name="Hammon N."/>
            <person name="Deshpande S."/>
            <person name="Cheng J.F."/>
            <person name="Chertkov O."/>
            <person name="Davenport K."/>
            <person name="Tapia R."/>
            <person name="Han C."/>
            <person name="Goodwin L."/>
            <person name="Pitluck S."/>
            <person name="Liolios K."/>
            <person name="Mavromatis K."/>
            <person name="Ivanova N."/>
            <person name="Mikhailova N."/>
            <person name="Pati A."/>
            <person name="Chen A."/>
            <person name="Palaniappan K."/>
            <person name="Land M."/>
            <person name="Hauser L."/>
            <person name="Chang Y.J."/>
            <person name="Jeffries C.D."/>
            <person name="Detter J.C."/>
            <person name="Brambilla E."/>
            <person name="Kannan K.P."/>
            <person name="Djao O.D."/>
            <person name="Rohde M."/>
            <person name="Pukall R."/>
            <person name="Spring S."/>
            <person name="Goker M."/>
            <person name="Sikorski J."/>
            <person name="Woyke T."/>
            <person name="Bristow J."/>
            <person name="Eisen J.A."/>
            <person name="Markowitz V."/>
            <person name="Hugenholtz P."/>
            <person name="Kyrpides N.C."/>
            <person name="Klenk H.P."/>
        </authorList>
    </citation>
    <scope>NUCLEOTIDE SEQUENCE [LARGE SCALE GENOMIC DNA]</scope>
    <source>
        <strain evidence="7">ATCC 33891 / DSM 2032 / 1pr3</strain>
    </source>
</reference>
<evidence type="ECO:0000256" key="1">
    <source>
        <dbReference type="ARBA" id="ARBA00004127"/>
    </source>
</evidence>
<evidence type="ECO:0000313" key="6">
    <source>
        <dbReference type="EMBL" id="ADW17372.1"/>
    </source>
</evidence>
<evidence type="ECO:0000256" key="2">
    <source>
        <dbReference type="ARBA" id="ARBA00022692"/>
    </source>
</evidence>
<protein>
    <submittedName>
        <fullName evidence="6">Isoprenylcysteine carboxyl methyltransferase</fullName>
    </submittedName>
</protein>
<feature type="transmembrane region" description="Helical" evidence="5">
    <location>
        <begin position="120"/>
        <end position="139"/>
    </location>
</feature>
<proteinExistence type="predicted"/>
<keyword evidence="3 5" id="KW-1133">Transmembrane helix</keyword>
<feature type="transmembrane region" description="Helical" evidence="5">
    <location>
        <begin position="96"/>
        <end position="114"/>
    </location>
</feature>
<keyword evidence="6" id="KW-0489">Methyltransferase</keyword>
<feature type="transmembrane region" description="Helical" evidence="5">
    <location>
        <begin position="29"/>
        <end position="48"/>
    </location>
</feature>
<name>A0A7U3YL35_DESPD</name>
<dbReference type="PANTHER" id="PTHR12714:SF9">
    <property type="entry name" value="PROTEIN-S-ISOPRENYLCYSTEINE O-METHYLTRANSFERASE"/>
    <property type="match status" value="1"/>
</dbReference>
<sequence length="220" mass="24855">MRKNMLVSPQNCTTEYDILAWAIKLRQPVSLVVILLCAVILFTTPPSWRGNASIGLLMDMSGLALVVLAAFGRIWSSLYISGYKEDRVVAEGPYAIVRNPLYVCSFVGAIGLGLASRHLAVLGLVVLAFLLYYPVVVLAEERNLQRKFGQDYEAYRQRVPRFCPKRFPLVEPDAYPLRPRHVRRSLQEILWFFWSYLILHLAVVLQSDSVVAAARHLGAH</sequence>
<dbReference type="AlphaFoldDB" id="A0A7U3YL35"/>
<dbReference type="KEGG" id="dpr:Despr_1203"/>